<dbReference type="AlphaFoldDB" id="A0A315V578"/>
<keyword evidence="2" id="KW-1185">Reference proteome</keyword>
<name>A0A315V578_GAMAF</name>
<comment type="caution">
    <text evidence="1">The sequence shown here is derived from an EMBL/GenBank/DDBJ whole genome shotgun (WGS) entry which is preliminary data.</text>
</comment>
<sequence>MLNILPRRQSSNECLKSVAVWGVAQLKMRRLFLGVVVGQWIRGQVEVDELNSPFSLYCLLPDNPYSPTQPRLHTMRWKRTAWPSYALMDLVNSLLRKKKPPQVYEAFVIQASGLNKTPNQSKLDNVAIRMNAKVMPNRLTFTSGALQLSL</sequence>
<organism evidence="1 2">
    <name type="scientific">Gambusia affinis</name>
    <name type="common">Western mosquitofish</name>
    <name type="synonym">Heterandria affinis</name>
    <dbReference type="NCBI Taxonomy" id="33528"/>
    <lineage>
        <taxon>Eukaryota</taxon>
        <taxon>Metazoa</taxon>
        <taxon>Chordata</taxon>
        <taxon>Craniata</taxon>
        <taxon>Vertebrata</taxon>
        <taxon>Euteleostomi</taxon>
        <taxon>Actinopterygii</taxon>
        <taxon>Neopterygii</taxon>
        <taxon>Teleostei</taxon>
        <taxon>Neoteleostei</taxon>
        <taxon>Acanthomorphata</taxon>
        <taxon>Ovalentaria</taxon>
        <taxon>Atherinomorphae</taxon>
        <taxon>Cyprinodontiformes</taxon>
        <taxon>Poeciliidae</taxon>
        <taxon>Poeciliinae</taxon>
        <taxon>Gambusia</taxon>
    </lineage>
</organism>
<dbReference type="Proteomes" id="UP000250572">
    <property type="component" value="Unassembled WGS sequence"/>
</dbReference>
<proteinExistence type="predicted"/>
<evidence type="ECO:0000313" key="2">
    <source>
        <dbReference type="Proteomes" id="UP000250572"/>
    </source>
</evidence>
<protein>
    <submittedName>
        <fullName evidence="1">Uncharacterized protein</fullName>
    </submittedName>
</protein>
<evidence type="ECO:0000313" key="1">
    <source>
        <dbReference type="EMBL" id="PWA18378.1"/>
    </source>
</evidence>
<reference evidence="1 2" key="1">
    <citation type="journal article" date="2018" name="G3 (Bethesda)">
        <title>A High-Quality Reference Genome for the Invasive Mosquitofish Gambusia affinis Using a Chicago Library.</title>
        <authorList>
            <person name="Hoffberg S.L."/>
            <person name="Troendle N.J."/>
            <person name="Glenn T.C."/>
            <person name="Mahmud O."/>
            <person name="Louha S."/>
            <person name="Chalopin D."/>
            <person name="Bennetzen J.L."/>
            <person name="Mauricio R."/>
        </authorList>
    </citation>
    <scope>NUCLEOTIDE SEQUENCE [LARGE SCALE GENOMIC DNA]</scope>
    <source>
        <strain evidence="1">NE01/NJP1002.9</strain>
        <tissue evidence="1">Muscle</tissue>
    </source>
</reference>
<gene>
    <name evidence="1" type="ORF">CCH79_00009880</name>
</gene>
<accession>A0A315V578</accession>
<dbReference type="EMBL" id="NHOQ01002301">
    <property type="protein sequence ID" value="PWA18378.1"/>
    <property type="molecule type" value="Genomic_DNA"/>
</dbReference>